<evidence type="ECO:0000313" key="5">
    <source>
        <dbReference type="EMBL" id="GBN51135.1"/>
    </source>
</evidence>
<keyword evidence="6" id="KW-1185">Reference proteome</keyword>
<protein>
    <recommendedName>
        <fullName evidence="4">BTB domain-containing protein</fullName>
    </recommendedName>
</protein>
<feature type="domain" description="BTB" evidence="4">
    <location>
        <begin position="24"/>
        <end position="89"/>
    </location>
</feature>
<dbReference type="EMBL" id="BGPR01011404">
    <property type="protein sequence ID" value="GBN51135.1"/>
    <property type="molecule type" value="Genomic_DNA"/>
</dbReference>
<evidence type="ECO:0000313" key="6">
    <source>
        <dbReference type="Proteomes" id="UP000499080"/>
    </source>
</evidence>
<evidence type="ECO:0000259" key="4">
    <source>
        <dbReference type="PROSITE" id="PS50097"/>
    </source>
</evidence>
<evidence type="ECO:0000256" key="2">
    <source>
        <dbReference type="ARBA" id="ARBA00022737"/>
    </source>
</evidence>
<comment type="caution">
    <text evidence="5">The sequence shown here is derived from an EMBL/GenBank/DDBJ whole genome shotgun (WGS) entry which is preliminary data.</text>
</comment>
<dbReference type="Gene3D" id="3.30.710.10">
    <property type="entry name" value="Potassium Channel Kv1.1, Chain A"/>
    <property type="match status" value="1"/>
</dbReference>
<organism evidence="5 6">
    <name type="scientific">Araneus ventricosus</name>
    <name type="common">Orbweaver spider</name>
    <name type="synonym">Epeira ventricosa</name>
    <dbReference type="NCBI Taxonomy" id="182803"/>
    <lineage>
        <taxon>Eukaryota</taxon>
        <taxon>Metazoa</taxon>
        <taxon>Ecdysozoa</taxon>
        <taxon>Arthropoda</taxon>
        <taxon>Chelicerata</taxon>
        <taxon>Arachnida</taxon>
        <taxon>Araneae</taxon>
        <taxon>Araneomorphae</taxon>
        <taxon>Entelegynae</taxon>
        <taxon>Araneoidea</taxon>
        <taxon>Araneidae</taxon>
        <taxon>Araneus</taxon>
    </lineage>
</organism>
<dbReference type="OrthoDB" id="6359816at2759"/>
<dbReference type="InterPro" id="IPR000210">
    <property type="entry name" value="BTB/POZ_dom"/>
</dbReference>
<dbReference type="CDD" id="cd18186">
    <property type="entry name" value="BTB_POZ_ZBTB_KLHL-like"/>
    <property type="match status" value="1"/>
</dbReference>
<keyword evidence="3" id="KW-0009">Actin-binding</keyword>
<accession>A0A4Y2PGM4</accession>
<reference evidence="5 6" key="1">
    <citation type="journal article" date="2019" name="Sci. Rep.">
        <title>Orb-weaving spider Araneus ventricosus genome elucidates the spidroin gene catalogue.</title>
        <authorList>
            <person name="Kono N."/>
            <person name="Nakamura H."/>
            <person name="Ohtoshi R."/>
            <person name="Moran D.A.P."/>
            <person name="Shinohara A."/>
            <person name="Yoshida Y."/>
            <person name="Fujiwara M."/>
            <person name="Mori M."/>
            <person name="Tomita M."/>
            <person name="Arakawa K."/>
        </authorList>
    </citation>
    <scope>NUCLEOTIDE SEQUENCE [LARGE SCALE GENOMIC DNA]</scope>
</reference>
<gene>
    <name evidence="5" type="ORF">AVEN_88570_1</name>
</gene>
<dbReference type="PANTHER" id="PTHR24412">
    <property type="entry name" value="KELCH PROTEIN"/>
    <property type="match status" value="1"/>
</dbReference>
<evidence type="ECO:0000256" key="3">
    <source>
        <dbReference type="ARBA" id="ARBA00023203"/>
    </source>
</evidence>
<dbReference type="Pfam" id="PF00651">
    <property type="entry name" value="BTB"/>
    <property type="match status" value="1"/>
</dbReference>
<dbReference type="SMART" id="SM00225">
    <property type="entry name" value="BTB"/>
    <property type="match status" value="1"/>
</dbReference>
<dbReference type="AlphaFoldDB" id="A0A4Y2PGM4"/>
<dbReference type="Proteomes" id="UP000499080">
    <property type="component" value="Unassembled WGS sequence"/>
</dbReference>
<proteinExistence type="predicted"/>
<evidence type="ECO:0000256" key="1">
    <source>
        <dbReference type="ARBA" id="ARBA00022441"/>
    </source>
</evidence>
<dbReference type="PROSITE" id="PS50097">
    <property type="entry name" value="BTB"/>
    <property type="match status" value="1"/>
</dbReference>
<dbReference type="PANTHER" id="PTHR24412:SF441">
    <property type="entry name" value="KELCH-LIKE PROTEIN 28"/>
    <property type="match status" value="1"/>
</dbReference>
<dbReference type="InterPro" id="IPR011333">
    <property type="entry name" value="SKP1/BTB/POZ_sf"/>
</dbReference>
<keyword evidence="1" id="KW-0880">Kelch repeat</keyword>
<name>A0A4Y2PGM4_ARAVE</name>
<dbReference type="SUPFAM" id="SSF54695">
    <property type="entry name" value="POZ domain"/>
    <property type="match status" value="1"/>
</dbReference>
<sequence>MSVAAKSFAELSNSGFWEGQQQFTDVTLQTDDGKTFRIHRLVLPQRSEYSRALFGFHLNQETTVISNVDSKILESLLLYVYTGIITLNEKNVIDWMFASDYLLLDDLLKICGSFAIQNMASTNCLSFLSIAWQIDRLAIFEDC</sequence>
<keyword evidence="2" id="KW-0677">Repeat</keyword>